<feature type="signal peptide" evidence="1">
    <location>
        <begin position="1"/>
        <end position="23"/>
    </location>
</feature>
<proteinExistence type="predicted"/>
<evidence type="ECO:0000256" key="1">
    <source>
        <dbReference type="SAM" id="SignalP"/>
    </source>
</evidence>
<reference evidence="2 3" key="1">
    <citation type="submission" date="2018-09" db="EMBL/GenBank/DDBJ databases">
        <title>Whole genome sequencing of Idiomarina andamanensis W-5T (LMG 29773T= JCM 31645T).</title>
        <authorList>
            <person name="Das S.K."/>
        </authorList>
    </citation>
    <scope>NUCLEOTIDE SEQUENCE [LARGE SCALE GENOMIC DNA]</scope>
    <source>
        <strain evidence="2 3">W-5T</strain>
    </source>
</reference>
<dbReference type="EMBL" id="CP032551">
    <property type="protein sequence ID" value="QGT95968.1"/>
    <property type="molecule type" value="Genomic_DNA"/>
</dbReference>
<keyword evidence="1" id="KW-0732">Signal</keyword>
<organism evidence="2 3">
    <name type="scientific">Pseudidiomarina andamanensis</name>
    <dbReference type="NCBI Taxonomy" id="1940690"/>
    <lineage>
        <taxon>Bacteria</taxon>
        <taxon>Pseudomonadati</taxon>
        <taxon>Pseudomonadota</taxon>
        <taxon>Gammaproteobacteria</taxon>
        <taxon>Alteromonadales</taxon>
        <taxon>Idiomarinaceae</taxon>
        <taxon>Pseudidiomarina</taxon>
    </lineage>
</organism>
<evidence type="ECO:0000313" key="3">
    <source>
        <dbReference type="Proteomes" id="UP000427820"/>
    </source>
</evidence>
<gene>
    <name evidence="2" type="ORF">D3795_07260</name>
</gene>
<evidence type="ECO:0000313" key="2">
    <source>
        <dbReference type="EMBL" id="QGT95968.1"/>
    </source>
</evidence>
<accession>A0AA92IM19</accession>
<feature type="chain" id="PRO_5041721489" description="Spore coat protein U domain-containing protein" evidence="1">
    <location>
        <begin position="24"/>
        <end position="307"/>
    </location>
</feature>
<dbReference type="KEGG" id="panm:D3795_07260"/>
<keyword evidence="3" id="KW-1185">Reference proteome</keyword>
<name>A0AA92IM19_9GAMM</name>
<protein>
    <recommendedName>
        <fullName evidence="4">Spore coat protein U domain-containing protein</fullName>
    </recommendedName>
</protein>
<evidence type="ECO:0008006" key="4">
    <source>
        <dbReference type="Google" id="ProtNLM"/>
    </source>
</evidence>
<dbReference type="RefSeq" id="WP_156267470.1">
    <property type="nucleotide sequence ID" value="NZ_CP032551.1"/>
</dbReference>
<dbReference type="AlphaFoldDB" id="A0AA92IM19"/>
<dbReference type="Proteomes" id="UP000427820">
    <property type="component" value="Chromosome"/>
</dbReference>
<sequence length="307" mass="32882">MKTVCSLLLLLTSALFMNPIAHAEQCQTLFAGQSIEVGSVCVENDADNVYVTYTTAGDWEMSELHLFVGTDFSQLPTNKKGNPQIGHFPFVASNVGHSYTFTLPLADLAATCSSNFAIAAHAVVGNGISTETAWGEGDRITSQGSWATWFAYQATCPDDDDDEPLTCSNTETGFALGQDTFNSLNVGNANRWGWQLTVVNNESGSTPIYAGAGQNNINNGDYVGDLQYYYSNGTFLATFNAASGYAWNATHLYADDVIVATTAPGQFGNQESFVSPSATSHYVVSIMPADAQVIYVVAHAEVCYIAE</sequence>